<reference evidence="2" key="1">
    <citation type="submission" date="2021-01" db="EMBL/GenBank/DDBJ databases">
        <authorList>
            <person name="Corre E."/>
            <person name="Pelletier E."/>
            <person name="Niang G."/>
            <person name="Scheremetjew M."/>
            <person name="Finn R."/>
            <person name="Kale V."/>
            <person name="Holt S."/>
            <person name="Cochrane G."/>
            <person name="Meng A."/>
            <person name="Brown T."/>
            <person name="Cohen L."/>
        </authorList>
    </citation>
    <scope>NUCLEOTIDE SEQUENCE</scope>
    <source>
        <strain evidence="2">CCMP281</strain>
    </source>
</reference>
<proteinExistence type="predicted"/>
<dbReference type="AlphaFoldDB" id="A0A7S3AQG8"/>
<dbReference type="EMBL" id="HBHX01023017">
    <property type="protein sequence ID" value="CAE0112113.1"/>
    <property type="molecule type" value="Transcribed_RNA"/>
</dbReference>
<gene>
    <name evidence="2" type="ORF">HERI1096_LOCUS12773</name>
</gene>
<sequence>MHALSDGAPAPSGSAAGDAAPASNTIQEVDASMGSATVTAAPGGSEDAGAVERVVQEAEAIETARVDGSLRAGIKKVKKKVGQGKVKEDGGDETMQQLALETIAAAEAIGMGGTAEAEEEAAASSKSPKRPAEGGATPKKEKKKPKQKPVLSA</sequence>
<organism evidence="2">
    <name type="scientific">Haptolina ericina</name>
    <dbReference type="NCBI Taxonomy" id="156174"/>
    <lineage>
        <taxon>Eukaryota</taxon>
        <taxon>Haptista</taxon>
        <taxon>Haptophyta</taxon>
        <taxon>Prymnesiophyceae</taxon>
        <taxon>Prymnesiales</taxon>
        <taxon>Prymnesiaceae</taxon>
        <taxon>Haptolina</taxon>
    </lineage>
</organism>
<protein>
    <submittedName>
        <fullName evidence="2">Uncharacterized protein</fullName>
    </submittedName>
</protein>
<feature type="region of interest" description="Disordered" evidence="1">
    <location>
        <begin position="110"/>
        <end position="153"/>
    </location>
</feature>
<evidence type="ECO:0000256" key="1">
    <source>
        <dbReference type="SAM" id="MobiDB-lite"/>
    </source>
</evidence>
<feature type="region of interest" description="Disordered" evidence="1">
    <location>
        <begin position="1"/>
        <end position="50"/>
    </location>
</feature>
<accession>A0A7S3AQG8</accession>
<feature type="compositionally biased region" description="Low complexity" evidence="1">
    <location>
        <begin position="1"/>
        <end position="23"/>
    </location>
</feature>
<name>A0A7S3AQG8_9EUKA</name>
<evidence type="ECO:0000313" key="2">
    <source>
        <dbReference type="EMBL" id="CAE0112113.1"/>
    </source>
</evidence>